<proteinExistence type="predicted"/>
<evidence type="ECO:0000259" key="1">
    <source>
        <dbReference type="Pfam" id="PF00501"/>
    </source>
</evidence>
<dbReference type="Pfam" id="PF00501">
    <property type="entry name" value="AMP-binding"/>
    <property type="match status" value="1"/>
</dbReference>
<dbReference type="PANTHER" id="PTHR44394">
    <property type="entry name" value="BETA-ALANINE-ACTIVATING ENZYME"/>
    <property type="match status" value="1"/>
</dbReference>
<comment type="caution">
    <text evidence="2">The sequence shown here is derived from an EMBL/GenBank/DDBJ whole genome shotgun (WGS) entry which is preliminary data.</text>
</comment>
<reference evidence="2 3" key="1">
    <citation type="submission" date="2015-09" db="EMBL/GenBank/DDBJ databases">
        <title>Genome announcement of multiple Pseudomonas syringae strains.</title>
        <authorList>
            <person name="Thakur S."/>
            <person name="Wang P.W."/>
            <person name="Gong Y."/>
            <person name="Weir B.S."/>
            <person name="Guttman D.S."/>
        </authorList>
    </citation>
    <scope>NUCLEOTIDE SEQUENCE [LARGE SCALE GENOMIC DNA]</scope>
    <source>
        <strain evidence="2 3">ICMP17524</strain>
    </source>
</reference>
<dbReference type="Gene3D" id="3.40.50.12780">
    <property type="entry name" value="N-terminal domain of ligase-like"/>
    <property type="match status" value="1"/>
</dbReference>
<dbReference type="InterPro" id="IPR000873">
    <property type="entry name" value="AMP-dep_synth/lig_dom"/>
</dbReference>
<accession>A0A0P9Q5D1</accession>
<name>A0A0P9Q5D1_PSESX</name>
<dbReference type="EMBL" id="LJQA01000467">
    <property type="protein sequence ID" value="KPW92969.1"/>
    <property type="molecule type" value="Genomic_DNA"/>
</dbReference>
<organism evidence="2 3">
    <name type="scientific">Pseudomonas syringae pv. cerasicola</name>
    <dbReference type="NCBI Taxonomy" id="264451"/>
    <lineage>
        <taxon>Bacteria</taxon>
        <taxon>Pseudomonadati</taxon>
        <taxon>Pseudomonadota</taxon>
        <taxon>Gammaproteobacteria</taxon>
        <taxon>Pseudomonadales</taxon>
        <taxon>Pseudomonadaceae</taxon>
        <taxon>Pseudomonas</taxon>
        <taxon>Pseudomonas syringae</taxon>
    </lineage>
</organism>
<protein>
    <submittedName>
        <fullName evidence="2">Non-ribosomal peptide synthetase</fullName>
    </submittedName>
</protein>
<dbReference type="InterPro" id="IPR042099">
    <property type="entry name" value="ANL_N_sf"/>
</dbReference>
<feature type="domain" description="AMP-dependent synthetase/ligase" evidence="1">
    <location>
        <begin position="1"/>
        <end position="121"/>
    </location>
</feature>
<dbReference type="GO" id="GO:0043041">
    <property type="term" value="P:amino acid activation for nonribosomal peptide biosynthetic process"/>
    <property type="evidence" value="ECO:0007669"/>
    <property type="project" value="TreeGrafter"/>
</dbReference>
<dbReference type="PANTHER" id="PTHR44394:SF1">
    <property type="entry name" value="BETA-ALANINE-ACTIVATING ENZYME"/>
    <property type="match status" value="1"/>
</dbReference>
<feature type="non-terminal residue" evidence="2">
    <location>
        <position position="123"/>
    </location>
</feature>
<evidence type="ECO:0000313" key="3">
    <source>
        <dbReference type="Proteomes" id="UP000050356"/>
    </source>
</evidence>
<gene>
    <name evidence="2" type="ORF">ALO50_05129</name>
</gene>
<dbReference type="InterPro" id="IPR052091">
    <property type="entry name" value="Beta-ala_Activ/Resist"/>
</dbReference>
<dbReference type="Proteomes" id="UP000050356">
    <property type="component" value="Unassembled WGS sequence"/>
</dbReference>
<dbReference type="RefSeq" id="WP_144430342.1">
    <property type="nucleotide sequence ID" value="NZ_LJQA01000467.1"/>
</dbReference>
<dbReference type="AlphaFoldDB" id="A0A0P9Q5D1"/>
<feature type="non-terminal residue" evidence="2">
    <location>
        <position position="1"/>
    </location>
</feature>
<dbReference type="SUPFAM" id="SSF56801">
    <property type="entry name" value="Acetyl-CoA synthetase-like"/>
    <property type="match status" value="1"/>
</dbReference>
<sequence length="123" mass="13363">GLPKGAMVTHRGLSNLLLWCQQFCGESGSMLHKIPFGFDASAWELFWPLLTGGRLVIARPGGHFEPGYLAQVVREQNVTAMVFVPAMLQLFLEVEEVSACHSLMDVFSGGGELSPAVARLFQG</sequence>
<evidence type="ECO:0000313" key="2">
    <source>
        <dbReference type="EMBL" id="KPW92969.1"/>
    </source>
</evidence>